<dbReference type="AlphaFoldDB" id="A0A9P8Q8W7"/>
<keyword evidence="1" id="KW-0175">Coiled coil</keyword>
<comment type="caution">
    <text evidence="4">The sequence shown here is derived from an EMBL/GenBank/DDBJ whole genome shotgun (WGS) entry which is preliminary data.</text>
</comment>
<evidence type="ECO:0000256" key="2">
    <source>
        <dbReference type="SAM" id="MobiDB-lite"/>
    </source>
</evidence>
<proteinExistence type="predicted"/>
<feature type="compositionally biased region" description="Basic and acidic residues" evidence="2">
    <location>
        <begin position="101"/>
        <end position="113"/>
    </location>
</feature>
<sequence>MSEEEQVGVEGEIENLKTAIKQQNLMFNEYAEKNNARMNALTSLVETLNKENQQLKAYLASQRFEIHPVNNGFHIQASNAYQENIMNTPNSSRSQVQPHLDTQHVPDHHHDDATSNPQQLIDGHLGEPNGNGGILRFVNNQYVDDDHALANQQSLNSNAGSAANRVDFVYMQPSSRQRREDAFADDENMNIHPSLQPSKGAGAPVASTTARSNKRNKDMTSAPRDPGSSEAENFDLVIRNDFSKVEEIYNEFEQSLKPQVERVSKAYKIKKIRKYQKIKALAVRIQRYTELKGCSIEESCQFFDDLRNEADGNKKSIAWLYNTLPEILKKHGLDEELRIKGINNDGESVE</sequence>
<evidence type="ECO:0000259" key="3">
    <source>
        <dbReference type="Pfam" id="PF12550"/>
    </source>
</evidence>
<dbReference type="OrthoDB" id="3980823at2759"/>
<dbReference type="InterPro" id="IPR022210">
    <property type="entry name" value="TF_GCR1-like"/>
</dbReference>
<dbReference type="EMBL" id="JAEUBG010002190">
    <property type="protein sequence ID" value="KAH3685059.1"/>
    <property type="molecule type" value="Genomic_DNA"/>
</dbReference>
<feature type="region of interest" description="Disordered" evidence="2">
    <location>
        <begin position="88"/>
        <end position="128"/>
    </location>
</feature>
<dbReference type="Proteomes" id="UP000774326">
    <property type="component" value="Unassembled WGS sequence"/>
</dbReference>
<evidence type="ECO:0000313" key="4">
    <source>
        <dbReference type="EMBL" id="KAH3685059.1"/>
    </source>
</evidence>
<feature type="domain" description="Transcription activator GCR1-like" evidence="3">
    <location>
        <begin position="239"/>
        <end position="307"/>
    </location>
</feature>
<accession>A0A9P8Q8W7</accession>
<evidence type="ECO:0000256" key="1">
    <source>
        <dbReference type="SAM" id="Coils"/>
    </source>
</evidence>
<gene>
    <name evidence="4" type="ORF">WICPIJ_003996</name>
</gene>
<name>A0A9P8Q8W7_WICPI</name>
<feature type="coiled-coil region" evidence="1">
    <location>
        <begin position="13"/>
        <end position="58"/>
    </location>
</feature>
<evidence type="ECO:0000313" key="5">
    <source>
        <dbReference type="Proteomes" id="UP000774326"/>
    </source>
</evidence>
<feature type="compositionally biased region" description="Polar residues" evidence="2">
    <location>
        <begin position="88"/>
        <end position="97"/>
    </location>
</feature>
<dbReference type="Pfam" id="PF12550">
    <property type="entry name" value="GCR1_C"/>
    <property type="match status" value="1"/>
</dbReference>
<feature type="region of interest" description="Disordered" evidence="2">
    <location>
        <begin position="189"/>
        <end position="233"/>
    </location>
</feature>
<keyword evidence="5" id="KW-1185">Reference proteome</keyword>
<reference evidence="4" key="2">
    <citation type="submission" date="2021-01" db="EMBL/GenBank/DDBJ databases">
        <authorList>
            <person name="Schikora-Tamarit M.A."/>
        </authorList>
    </citation>
    <scope>NUCLEOTIDE SEQUENCE</scope>
    <source>
        <strain evidence="4">CBS2887</strain>
    </source>
</reference>
<organism evidence="4 5">
    <name type="scientific">Wickerhamomyces pijperi</name>
    <name type="common">Yeast</name>
    <name type="synonym">Pichia pijperi</name>
    <dbReference type="NCBI Taxonomy" id="599730"/>
    <lineage>
        <taxon>Eukaryota</taxon>
        <taxon>Fungi</taxon>
        <taxon>Dikarya</taxon>
        <taxon>Ascomycota</taxon>
        <taxon>Saccharomycotina</taxon>
        <taxon>Saccharomycetes</taxon>
        <taxon>Phaffomycetales</taxon>
        <taxon>Wickerhamomycetaceae</taxon>
        <taxon>Wickerhamomyces</taxon>
    </lineage>
</organism>
<protein>
    <recommendedName>
        <fullName evidence="3">Transcription activator GCR1-like domain-containing protein</fullName>
    </recommendedName>
</protein>
<reference evidence="4" key="1">
    <citation type="journal article" date="2021" name="Open Biol.">
        <title>Shared evolutionary footprints suggest mitochondrial oxidative damage underlies multiple complex I losses in fungi.</title>
        <authorList>
            <person name="Schikora-Tamarit M.A."/>
            <person name="Marcet-Houben M."/>
            <person name="Nosek J."/>
            <person name="Gabaldon T."/>
        </authorList>
    </citation>
    <scope>NUCLEOTIDE SEQUENCE</scope>
    <source>
        <strain evidence="4">CBS2887</strain>
    </source>
</reference>